<evidence type="ECO:0000259" key="13">
    <source>
        <dbReference type="PROSITE" id="PS50198"/>
    </source>
</evidence>
<dbReference type="InterPro" id="IPR046357">
    <property type="entry name" value="PPIase_dom_sf"/>
</dbReference>
<keyword evidence="4 12" id="KW-0812">Transmembrane</keyword>
<dbReference type="Proteomes" id="UP000058020">
    <property type="component" value="Chromosome"/>
</dbReference>
<keyword evidence="6 12" id="KW-0472">Membrane</keyword>
<dbReference type="PANTHER" id="PTHR47529:SF1">
    <property type="entry name" value="PERIPLASMIC CHAPERONE PPID"/>
    <property type="match status" value="1"/>
</dbReference>
<gene>
    <name evidence="14" type="ORF">SP60_07105</name>
</gene>
<evidence type="ECO:0000256" key="3">
    <source>
        <dbReference type="ARBA" id="ARBA00022519"/>
    </source>
</evidence>
<dbReference type="KEGG" id="tho:SP60_07105"/>
<accession>A0A0M4PP13</accession>
<evidence type="ECO:0000313" key="15">
    <source>
        <dbReference type="Proteomes" id="UP000058020"/>
    </source>
</evidence>
<dbReference type="PANTHER" id="PTHR47529">
    <property type="entry name" value="PEPTIDYL-PROLYL CIS-TRANS ISOMERASE D"/>
    <property type="match status" value="1"/>
</dbReference>
<keyword evidence="11 14" id="KW-0413">Isomerase</keyword>
<evidence type="ECO:0000256" key="5">
    <source>
        <dbReference type="ARBA" id="ARBA00022989"/>
    </source>
</evidence>
<evidence type="ECO:0000256" key="7">
    <source>
        <dbReference type="ARBA" id="ARBA00023186"/>
    </source>
</evidence>
<evidence type="ECO:0000256" key="9">
    <source>
        <dbReference type="ARBA" id="ARBA00040743"/>
    </source>
</evidence>
<comment type="similarity">
    <text evidence="8">Belongs to the PpiD chaperone family.</text>
</comment>
<evidence type="ECO:0000256" key="2">
    <source>
        <dbReference type="ARBA" id="ARBA00022475"/>
    </source>
</evidence>
<evidence type="ECO:0000256" key="1">
    <source>
        <dbReference type="ARBA" id="ARBA00004382"/>
    </source>
</evidence>
<dbReference type="EMBL" id="CP010552">
    <property type="protein sequence ID" value="ALE52979.1"/>
    <property type="molecule type" value="Genomic_DNA"/>
</dbReference>
<dbReference type="Pfam" id="PF13145">
    <property type="entry name" value="Rotamase_2"/>
    <property type="match status" value="1"/>
</dbReference>
<dbReference type="RefSeq" id="WP_053951965.1">
    <property type="nucleotide sequence ID" value="NZ_CP010552.1"/>
</dbReference>
<evidence type="ECO:0000256" key="6">
    <source>
        <dbReference type="ARBA" id="ARBA00023136"/>
    </source>
</evidence>
<comment type="subcellular location">
    <subcellularLocation>
        <location evidence="1">Cell inner membrane</location>
        <topology evidence="1">Single-pass type II membrane protein</topology>
        <orientation evidence="1">Periplasmic side</orientation>
    </subcellularLocation>
</comment>
<evidence type="ECO:0000256" key="4">
    <source>
        <dbReference type="ARBA" id="ARBA00022692"/>
    </source>
</evidence>
<dbReference type="PROSITE" id="PS50198">
    <property type="entry name" value="PPIC_PPIASE_2"/>
    <property type="match status" value="1"/>
</dbReference>
<feature type="transmembrane region" description="Helical" evidence="12">
    <location>
        <begin position="12"/>
        <end position="30"/>
    </location>
</feature>
<dbReference type="OrthoDB" id="9812372at2"/>
<keyword evidence="15" id="KW-1185">Reference proteome</keyword>
<keyword evidence="5 12" id="KW-1133">Transmembrane helix</keyword>
<dbReference type="Pfam" id="PF13624">
    <property type="entry name" value="SurA_N_3"/>
    <property type="match status" value="1"/>
</dbReference>
<dbReference type="Gene3D" id="3.10.50.40">
    <property type="match status" value="1"/>
</dbReference>
<evidence type="ECO:0000256" key="10">
    <source>
        <dbReference type="ARBA" id="ARBA00042775"/>
    </source>
</evidence>
<dbReference type="Pfam" id="PF13616">
    <property type="entry name" value="Rotamase_3"/>
    <property type="match status" value="1"/>
</dbReference>
<sequence length="614" mass="69280">MLSSIKNKTKGWLAYLIVGLITIPFALFGVNEYFTGASNIIVASIDDDEISKEAFLAEFNPQKRRLQQKLAEQYNTDFDAVLKQSIINQMIDKHLLNQLAENMSHATSGSELNAIIQTNDLFQEQGRFSLEKYKNLLRLNGYTAAEYESVRAKELTQNQIKYNLLDSAFMLPSQLERLQNLNDQQREFSYIRLNADDYTAKVNVNEKSIEDYYNNQKESFFAPEQAKIEFVELSLAQVAKTIKVTENELFNFYEDEQARFTTEEERQAQHILLATEEAANKVLDLLNKGGDFAKLAAQYSQDEGSKDLAGDLGAFGRGVMVGAFEDSVFAMQEGQLSELVKSEFGYHIIKLNKIQPGSIRPFKAVKSELTQLYTESKAQTDLYDLREQLANLAYETNLEEVSNQMALETHTSDFFDKKESKLDAKIVAAAFSDVVLNKGENSEVLELDKDRFVVVRLKDKLAQRQKTFDEVKGEINTHLTRLLAKTFVDNIATQIATSAKAGDDKSVMQLLNKNSLKWESAGWVKRDTTEVDMAIVNKVFALSKPKSGSVFSAQSLDKRRALVINLTGVKVSESKTSKANLETVLLGFESNEIFVNILQTLRSQAEIKVFNANL</sequence>
<reference evidence="14 15" key="1">
    <citation type="journal article" date="2015" name="Genome Announc.">
        <title>Genome Sequence of 'Candidatus Thioglobus autotrophica' Strain EF1, a Chemoautotroph from the SUP05 Clade of Marine Gammaproteobacteria.</title>
        <authorList>
            <person name="Shah V."/>
            <person name="Morris R.M."/>
        </authorList>
    </citation>
    <scope>NUCLEOTIDE SEQUENCE [LARGE SCALE GENOMIC DNA]</scope>
    <source>
        <strain evidence="14 15">EF1</strain>
    </source>
</reference>
<dbReference type="STRING" id="1705394.SP60_07105"/>
<keyword evidence="2" id="KW-1003">Cell membrane</keyword>
<dbReference type="InterPro" id="IPR000297">
    <property type="entry name" value="PPIase_PpiC"/>
</dbReference>
<keyword evidence="7" id="KW-0143">Chaperone</keyword>
<evidence type="ECO:0000313" key="14">
    <source>
        <dbReference type="EMBL" id="ALE52979.1"/>
    </source>
</evidence>
<keyword evidence="11" id="KW-0697">Rotamase</keyword>
<dbReference type="GO" id="GO:0005886">
    <property type="term" value="C:plasma membrane"/>
    <property type="evidence" value="ECO:0007669"/>
    <property type="project" value="UniProtKB-SubCell"/>
</dbReference>
<dbReference type="Gene3D" id="1.10.4030.10">
    <property type="entry name" value="Porin chaperone SurA, peptide-binding domain"/>
    <property type="match status" value="1"/>
</dbReference>
<dbReference type="SUPFAM" id="SSF54534">
    <property type="entry name" value="FKBP-like"/>
    <property type="match status" value="1"/>
</dbReference>
<organism evidence="14 15">
    <name type="scientific">Candidatus Thioglobus autotrophicus</name>
    <dbReference type="NCBI Taxonomy" id="1705394"/>
    <lineage>
        <taxon>Bacteria</taxon>
        <taxon>Pseudomonadati</taxon>
        <taxon>Pseudomonadota</taxon>
        <taxon>Gammaproteobacteria</taxon>
        <taxon>Candidatus Pseudothioglobaceae</taxon>
        <taxon>Candidatus Thioglobus</taxon>
    </lineage>
</organism>
<dbReference type="InterPro" id="IPR052029">
    <property type="entry name" value="PpiD_chaperone"/>
</dbReference>
<protein>
    <recommendedName>
        <fullName evidence="9">Periplasmic chaperone PpiD</fullName>
    </recommendedName>
    <alternativeName>
        <fullName evidence="10">Periplasmic folding chaperone</fullName>
    </alternativeName>
</protein>
<evidence type="ECO:0000256" key="8">
    <source>
        <dbReference type="ARBA" id="ARBA00038408"/>
    </source>
</evidence>
<dbReference type="AlphaFoldDB" id="A0A0M4PP13"/>
<evidence type="ECO:0000256" key="11">
    <source>
        <dbReference type="PROSITE-ProRule" id="PRU00278"/>
    </source>
</evidence>
<dbReference type="PATRIC" id="fig|1705394.5.peg.1418"/>
<dbReference type="GO" id="GO:0003755">
    <property type="term" value="F:peptidyl-prolyl cis-trans isomerase activity"/>
    <property type="evidence" value="ECO:0007669"/>
    <property type="project" value="UniProtKB-KW"/>
</dbReference>
<feature type="domain" description="PpiC" evidence="13">
    <location>
        <begin position="263"/>
        <end position="353"/>
    </location>
</feature>
<dbReference type="SUPFAM" id="SSF109998">
    <property type="entry name" value="Triger factor/SurA peptide-binding domain-like"/>
    <property type="match status" value="1"/>
</dbReference>
<keyword evidence="3" id="KW-0997">Cell inner membrane</keyword>
<name>A0A0M4PP13_9GAMM</name>
<dbReference type="InterPro" id="IPR027304">
    <property type="entry name" value="Trigger_fact/SurA_dom_sf"/>
</dbReference>
<evidence type="ECO:0000256" key="12">
    <source>
        <dbReference type="SAM" id="Phobius"/>
    </source>
</evidence>
<proteinExistence type="inferred from homology"/>